<evidence type="ECO:0000256" key="3">
    <source>
        <dbReference type="ARBA" id="ARBA00023027"/>
    </source>
</evidence>
<protein>
    <recommendedName>
        <fullName evidence="4">Poly [ADP-ribose] polymerase</fullName>
        <shortName evidence="4">PARP</shortName>
        <ecNumber evidence="4">2.4.2.-</ecNumber>
    </recommendedName>
</protein>
<dbReference type="GO" id="GO:0005730">
    <property type="term" value="C:nucleolus"/>
    <property type="evidence" value="ECO:0007669"/>
    <property type="project" value="TreeGrafter"/>
</dbReference>
<dbReference type="GO" id="GO:0070212">
    <property type="term" value="P:protein poly-ADP-ribosylation"/>
    <property type="evidence" value="ECO:0007669"/>
    <property type="project" value="TreeGrafter"/>
</dbReference>
<reference evidence="7" key="2">
    <citation type="submission" date="2016-04" db="UniProtKB">
        <authorList>
            <consortium name="WormBaseParasite"/>
        </authorList>
    </citation>
    <scope>IDENTIFICATION</scope>
</reference>
<feature type="domain" description="PARP catalytic" evidence="5">
    <location>
        <begin position="1"/>
        <end position="206"/>
    </location>
</feature>
<evidence type="ECO:0000256" key="4">
    <source>
        <dbReference type="RuleBase" id="RU362114"/>
    </source>
</evidence>
<dbReference type="InterPro" id="IPR050800">
    <property type="entry name" value="ARTD/PARP"/>
</dbReference>
<dbReference type="STRING" id="6313.A0A0K0CTE1"/>
<organism evidence="6 7">
    <name type="scientific">Angiostrongylus cantonensis</name>
    <name type="common">Rat lungworm</name>
    <dbReference type="NCBI Taxonomy" id="6313"/>
    <lineage>
        <taxon>Eukaryota</taxon>
        <taxon>Metazoa</taxon>
        <taxon>Ecdysozoa</taxon>
        <taxon>Nematoda</taxon>
        <taxon>Chromadorea</taxon>
        <taxon>Rhabditida</taxon>
        <taxon>Rhabditina</taxon>
        <taxon>Rhabditomorpha</taxon>
        <taxon>Strongyloidea</taxon>
        <taxon>Metastrongylidae</taxon>
        <taxon>Angiostrongylus</taxon>
    </lineage>
</organism>
<dbReference type="Proteomes" id="UP000035642">
    <property type="component" value="Unassembled WGS sequence"/>
</dbReference>
<dbReference type="GO" id="GO:0003950">
    <property type="term" value="F:NAD+ poly-ADP-ribosyltransferase activity"/>
    <property type="evidence" value="ECO:0007669"/>
    <property type="project" value="UniProtKB-UniRule"/>
</dbReference>
<keyword evidence="3 4" id="KW-0520">NAD</keyword>
<dbReference type="Pfam" id="PF00644">
    <property type="entry name" value="PARP"/>
    <property type="match status" value="2"/>
</dbReference>
<sequence length="206" mass="23253">MTPSDDMSQKILRFIHVTGGGDRKVMVFIPRYLWHGTSAVNLLSILKDGFLVDPGRAVITGRLFGDLLKDFNVCLTNFDFAHLKMSSVKLLLGIYLADSFEKSSRYCHPSAAGLNYMLLCRVALGKCYRLNSANSDLVNATPKDYDSLHVLGRKHSKSSITVDGVMIPAYDFAVRSNRTQYGILEFSEYVVRNSERILPRYLVIYR</sequence>
<dbReference type="EC" id="2.4.2.-" evidence="4"/>
<dbReference type="InterPro" id="IPR012317">
    <property type="entry name" value="Poly(ADP-ribose)pol_cat_dom"/>
</dbReference>
<dbReference type="WBParaSite" id="ACAC_0000033401-mRNA-1">
    <property type="protein sequence ID" value="ACAC_0000033401-mRNA-1"/>
    <property type="gene ID" value="ACAC_0000033401"/>
</dbReference>
<accession>A0A0K0CTE1</accession>
<dbReference type="PANTHER" id="PTHR10459">
    <property type="entry name" value="DNA LIGASE"/>
    <property type="match status" value="1"/>
</dbReference>
<evidence type="ECO:0000259" key="5">
    <source>
        <dbReference type="PROSITE" id="PS51059"/>
    </source>
</evidence>
<dbReference type="PROSITE" id="PS51059">
    <property type="entry name" value="PARP_CATALYTIC"/>
    <property type="match status" value="1"/>
</dbReference>
<keyword evidence="2 4" id="KW-0808">Transferase</keyword>
<dbReference type="GO" id="GO:0006302">
    <property type="term" value="P:double-strand break repair"/>
    <property type="evidence" value="ECO:0007669"/>
    <property type="project" value="TreeGrafter"/>
</dbReference>
<dbReference type="Gene3D" id="3.90.228.10">
    <property type="match status" value="1"/>
</dbReference>
<dbReference type="SUPFAM" id="SSF56399">
    <property type="entry name" value="ADP-ribosylation"/>
    <property type="match status" value="2"/>
</dbReference>
<evidence type="ECO:0000313" key="6">
    <source>
        <dbReference type="Proteomes" id="UP000035642"/>
    </source>
</evidence>
<reference evidence="6" key="1">
    <citation type="submission" date="2012-09" db="EMBL/GenBank/DDBJ databases">
        <authorList>
            <person name="Martin A.A."/>
        </authorList>
    </citation>
    <scope>NUCLEOTIDE SEQUENCE</scope>
</reference>
<evidence type="ECO:0000256" key="1">
    <source>
        <dbReference type="ARBA" id="ARBA00022676"/>
    </source>
</evidence>
<dbReference type="GO" id="GO:1990404">
    <property type="term" value="F:NAD+-protein mono-ADP-ribosyltransferase activity"/>
    <property type="evidence" value="ECO:0007669"/>
    <property type="project" value="TreeGrafter"/>
</dbReference>
<name>A0A0K0CTE1_ANGCA</name>
<dbReference type="AlphaFoldDB" id="A0A0K0CTE1"/>
<evidence type="ECO:0000256" key="2">
    <source>
        <dbReference type="ARBA" id="ARBA00022679"/>
    </source>
</evidence>
<evidence type="ECO:0000313" key="7">
    <source>
        <dbReference type="WBParaSite" id="ACAC_0000033401-mRNA-1"/>
    </source>
</evidence>
<keyword evidence="6" id="KW-1185">Reference proteome</keyword>
<dbReference type="PANTHER" id="PTHR10459:SF117">
    <property type="entry name" value="POLY [ADP-RIBOSE] POLYMERASE TANKYRASE"/>
    <property type="match status" value="1"/>
</dbReference>
<proteinExistence type="predicted"/>
<keyword evidence="1 4" id="KW-0328">Glycosyltransferase</keyword>